<dbReference type="Gene3D" id="3.40.50.360">
    <property type="match status" value="1"/>
</dbReference>
<proteinExistence type="predicted"/>
<dbReference type="InterPro" id="IPR008254">
    <property type="entry name" value="Flavodoxin/NO_synth"/>
</dbReference>
<keyword evidence="4" id="KW-1185">Reference proteome</keyword>
<gene>
    <name evidence="3" type="ORF">Ctob_008082</name>
</gene>
<dbReference type="AlphaFoldDB" id="A0A0M0JPD5"/>
<evidence type="ECO:0000256" key="1">
    <source>
        <dbReference type="SAM" id="MobiDB-lite"/>
    </source>
</evidence>
<dbReference type="OrthoDB" id="10614186at2759"/>
<feature type="domain" description="Flavodoxin-like" evidence="2">
    <location>
        <begin position="389"/>
        <end position="540"/>
    </location>
</feature>
<feature type="region of interest" description="Disordered" evidence="1">
    <location>
        <begin position="638"/>
        <end position="661"/>
    </location>
</feature>
<evidence type="ECO:0000313" key="4">
    <source>
        <dbReference type="Proteomes" id="UP000037460"/>
    </source>
</evidence>
<feature type="compositionally biased region" description="Low complexity" evidence="1">
    <location>
        <begin position="546"/>
        <end position="555"/>
    </location>
</feature>
<dbReference type="Pfam" id="PF00258">
    <property type="entry name" value="Flavodoxin_1"/>
    <property type="match status" value="1"/>
</dbReference>
<feature type="region of interest" description="Disordered" evidence="1">
    <location>
        <begin position="546"/>
        <end position="566"/>
    </location>
</feature>
<dbReference type="GO" id="GO:0010181">
    <property type="term" value="F:FMN binding"/>
    <property type="evidence" value="ECO:0007669"/>
    <property type="project" value="InterPro"/>
</dbReference>
<comment type="caution">
    <text evidence="3">The sequence shown here is derived from an EMBL/GenBank/DDBJ whole genome shotgun (WGS) entry which is preliminary data.</text>
</comment>
<dbReference type="Proteomes" id="UP000037460">
    <property type="component" value="Unassembled WGS sequence"/>
</dbReference>
<evidence type="ECO:0000313" key="3">
    <source>
        <dbReference type="EMBL" id="KOO28098.1"/>
    </source>
</evidence>
<dbReference type="InterPro" id="IPR029039">
    <property type="entry name" value="Flavoprotein-like_sf"/>
</dbReference>
<reference evidence="4" key="1">
    <citation type="journal article" date="2015" name="PLoS Genet.">
        <title>Genome Sequence and Transcriptome Analyses of Chrysochromulina tobin: Metabolic Tools for Enhanced Algal Fitness in the Prominent Order Prymnesiales (Haptophyceae).</title>
        <authorList>
            <person name="Hovde B.T."/>
            <person name="Deodato C.R."/>
            <person name="Hunsperger H.M."/>
            <person name="Ryken S.A."/>
            <person name="Yost W."/>
            <person name="Jha R.K."/>
            <person name="Patterson J."/>
            <person name="Monnat R.J. Jr."/>
            <person name="Barlow S.B."/>
            <person name="Starkenburg S.R."/>
            <person name="Cattolico R.A."/>
        </authorList>
    </citation>
    <scope>NUCLEOTIDE SEQUENCE</scope>
    <source>
        <strain evidence="4">CCMP291</strain>
    </source>
</reference>
<dbReference type="PROSITE" id="PS50902">
    <property type="entry name" value="FLAVODOXIN_LIKE"/>
    <property type="match status" value="1"/>
</dbReference>
<evidence type="ECO:0000259" key="2">
    <source>
        <dbReference type="PROSITE" id="PS50902"/>
    </source>
</evidence>
<sequence>MHTEQGHPTNSTTRNVLRARSYSPGRLAVCMVGGLRTLIQPTVFQSIKANLLDSQVEPVDLFINTHLKVGSGDMSLNRAGGSPVAADDPRLLAAISHLKPVQYVLRRTNDCSQPEVMYHRVCQDKRVPSNDVHLHGYLQFLWIVEAHHDVLRYERAYIRGRYAGVLRTRPDVAFMAQMPRMHTLNMANVIFQSVHTERGLWDGLWLVGRERAELLIRALETFINVTARKAKVSWLSFPVLDFPGSLKLPRGVFTIDLPWPPEEHMLSGAASYGGPTMTCAPFPAVIVRANDAKSGLTVSCLQHSEQCTEFQKGRCLPDQAEPTKWVPLGTACAQFAARMNADTFNEHVRPSEAGHCEEMTRSRAIHWSFGKPPRREVAPIPEGSGPIVSIVYGSFESGRSKRDAHAMYQLHTSHARGLRVREPQSGHEFDFNLLQATDILILCCSSQTGYPPANLVEFAHQLQLAAETGVAGCLGHLRHAVWGNGDSRWLTTFMNVPRTMDVLLEACGSRRFYARGEAGEPHAPTRTQSSDLASWAAGMWAEASTLAAPSAAATTDRGGSGDRTREVGAQHGALSTVSWDAQWVAGASPHHHAVTPWALETLVRRNGELQRAPSVFAKPETLAYQSMLERVREEVRMQQEEQARRRAARTRAKAGTVEPKV</sequence>
<protein>
    <submittedName>
        <fullName evidence="3">Bifunctional reductase 1</fullName>
    </submittedName>
</protein>
<name>A0A0M0JPD5_9EUKA</name>
<dbReference type="SUPFAM" id="SSF52218">
    <property type="entry name" value="Flavoproteins"/>
    <property type="match status" value="1"/>
</dbReference>
<accession>A0A0M0JPD5</accession>
<dbReference type="EMBL" id="JWZX01002620">
    <property type="protein sequence ID" value="KOO28098.1"/>
    <property type="molecule type" value="Genomic_DNA"/>
</dbReference>
<organism evidence="3 4">
    <name type="scientific">Chrysochromulina tobinii</name>
    <dbReference type="NCBI Taxonomy" id="1460289"/>
    <lineage>
        <taxon>Eukaryota</taxon>
        <taxon>Haptista</taxon>
        <taxon>Haptophyta</taxon>
        <taxon>Prymnesiophyceae</taxon>
        <taxon>Prymnesiales</taxon>
        <taxon>Chrysochromulinaceae</taxon>
        <taxon>Chrysochromulina</taxon>
    </lineage>
</organism>